<dbReference type="Proteomes" id="UP000003963">
    <property type="component" value="Unassembled WGS sequence"/>
</dbReference>
<organism evidence="2 3">
    <name type="scientific">Streptomyces himastatinicus ATCC 53653</name>
    <dbReference type="NCBI Taxonomy" id="457427"/>
    <lineage>
        <taxon>Bacteria</taxon>
        <taxon>Bacillati</taxon>
        <taxon>Actinomycetota</taxon>
        <taxon>Actinomycetes</taxon>
        <taxon>Kitasatosporales</taxon>
        <taxon>Streptomycetaceae</taxon>
        <taxon>Streptomyces</taxon>
        <taxon>Streptomyces violaceusniger group</taxon>
    </lineage>
</organism>
<dbReference type="EMBL" id="GG657754">
    <property type="protein sequence ID" value="EFL24483.1"/>
    <property type="molecule type" value="Genomic_DNA"/>
</dbReference>
<dbReference type="HOGENOM" id="CLU_1905588_0_0_11"/>
<keyword evidence="3" id="KW-1185">Reference proteome</keyword>
<dbReference type="AlphaFoldDB" id="D9WVX4"/>
<name>D9WVX4_9ACTN</name>
<protein>
    <submittedName>
        <fullName evidence="2">Uncharacterized protein</fullName>
    </submittedName>
</protein>
<proteinExistence type="predicted"/>
<feature type="region of interest" description="Disordered" evidence="1">
    <location>
        <begin position="104"/>
        <end position="133"/>
    </location>
</feature>
<dbReference type="STRING" id="457427.SSOG_04197"/>
<accession>D9WVX4</accession>
<evidence type="ECO:0000313" key="2">
    <source>
        <dbReference type="EMBL" id="EFL24483.1"/>
    </source>
</evidence>
<reference evidence="2 3" key="1">
    <citation type="submission" date="2009-02" db="EMBL/GenBank/DDBJ databases">
        <title>Annotation of Streptomyces hygroscopicus strain ATCC 53653.</title>
        <authorList>
            <consortium name="The Broad Institute Genome Sequencing Platform"/>
            <consortium name="Broad Institute Microbial Sequencing Center"/>
            <person name="Fischbach M."/>
            <person name="Godfrey P."/>
            <person name="Ward D."/>
            <person name="Young S."/>
            <person name="Zeng Q."/>
            <person name="Koehrsen M."/>
            <person name="Alvarado L."/>
            <person name="Berlin A.M."/>
            <person name="Bochicchio J."/>
            <person name="Borenstein D."/>
            <person name="Chapman S.B."/>
            <person name="Chen Z."/>
            <person name="Engels R."/>
            <person name="Freedman E."/>
            <person name="Gellesch M."/>
            <person name="Goldberg J."/>
            <person name="Griggs A."/>
            <person name="Gujja S."/>
            <person name="Heilman E.R."/>
            <person name="Heiman D.I."/>
            <person name="Hepburn T.A."/>
            <person name="Howarth C."/>
            <person name="Jen D."/>
            <person name="Larson L."/>
            <person name="Lewis B."/>
            <person name="Mehta T."/>
            <person name="Park D."/>
            <person name="Pearson M."/>
            <person name="Richards J."/>
            <person name="Roberts A."/>
            <person name="Saif S."/>
            <person name="Shea T.D."/>
            <person name="Shenoy N."/>
            <person name="Sisk P."/>
            <person name="Stolte C."/>
            <person name="Sykes S.N."/>
            <person name="Thomson T."/>
            <person name="Walk T."/>
            <person name="White J."/>
            <person name="Yandava C."/>
            <person name="Straight P."/>
            <person name="Clardy J."/>
            <person name="Hung D."/>
            <person name="Kolter R."/>
            <person name="Mekalanos J."/>
            <person name="Walker S."/>
            <person name="Walsh C.T."/>
            <person name="Wieland-Brown L.C."/>
            <person name="Haas B."/>
            <person name="Nusbaum C."/>
            <person name="Birren B."/>
        </authorList>
    </citation>
    <scope>NUCLEOTIDE SEQUENCE [LARGE SCALE GENOMIC DNA]</scope>
    <source>
        <strain evidence="2 3">ATCC 53653</strain>
    </source>
</reference>
<gene>
    <name evidence="2" type="ORF">SSOG_04197</name>
</gene>
<sequence length="133" mass="14975">MSEESSSNLRGECARMFEDIYIQVAHNEIVGPKIRALARLREETAGETISELRGNVLDWRGFLLPEISKNIAGYASAMEQFEKSLRDFLRSRSPDYAHLEEIAARQLSSAEDEERELKKNESGERGDEGADGP</sequence>
<evidence type="ECO:0000313" key="3">
    <source>
        <dbReference type="Proteomes" id="UP000003963"/>
    </source>
</evidence>
<evidence type="ECO:0000256" key="1">
    <source>
        <dbReference type="SAM" id="MobiDB-lite"/>
    </source>
</evidence>
<feature type="compositionally biased region" description="Basic and acidic residues" evidence="1">
    <location>
        <begin position="115"/>
        <end position="133"/>
    </location>
</feature>